<evidence type="ECO:0000313" key="2">
    <source>
        <dbReference type="EMBL" id="OAX43517.1"/>
    </source>
</evidence>
<dbReference type="AlphaFoldDB" id="A0A1B7NF75"/>
<feature type="compositionally biased region" description="Polar residues" evidence="1">
    <location>
        <begin position="171"/>
        <end position="183"/>
    </location>
</feature>
<dbReference type="OrthoDB" id="3204463at2759"/>
<keyword evidence="3" id="KW-1185">Reference proteome</keyword>
<name>A0A1B7NF75_9AGAM</name>
<organism evidence="2 3">
    <name type="scientific">Rhizopogon vinicolor AM-OR11-026</name>
    <dbReference type="NCBI Taxonomy" id="1314800"/>
    <lineage>
        <taxon>Eukaryota</taxon>
        <taxon>Fungi</taxon>
        <taxon>Dikarya</taxon>
        <taxon>Basidiomycota</taxon>
        <taxon>Agaricomycotina</taxon>
        <taxon>Agaricomycetes</taxon>
        <taxon>Agaricomycetidae</taxon>
        <taxon>Boletales</taxon>
        <taxon>Suillineae</taxon>
        <taxon>Rhizopogonaceae</taxon>
        <taxon>Rhizopogon</taxon>
    </lineage>
</organism>
<accession>A0A1B7NF75</accession>
<evidence type="ECO:0000256" key="1">
    <source>
        <dbReference type="SAM" id="MobiDB-lite"/>
    </source>
</evidence>
<gene>
    <name evidence="2" type="ORF">K503DRAFT_708202</name>
</gene>
<sequence>MPSILAPSPRRVAHAYLPDSPQSPSPYFDTHHCHVPHASPTAVNSEPVSPPMLFNPPRLLSPITLNEPHFLSLRSKSPMPCGAATRRATARVTRSMNKRRRLPPRIESPCDPYGHASMFDRLPWISAMELPPRFNLCDTADLSHLPITIDQSNFPDAIPASGPVRRRKTSLRSNPLGDNSESSRQLFPFRQFSNCDRNFLKTPPPRVPFDPTRVTFHNLMPVFPHDVVQHSRPQ</sequence>
<feature type="region of interest" description="Disordered" evidence="1">
    <location>
        <begin position="156"/>
        <end position="183"/>
    </location>
</feature>
<dbReference type="Proteomes" id="UP000092154">
    <property type="component" value="Unassembled WGS sequence"/>
</dbReference>
<dbReference type="InParanoid" id="A0A1B7NF75"/>
<protein>
    <submittedName>
        <fullName evidence="2">Uncharacterized protein</fullName>
    </submittedName>
</protein>
<evidence type="ECO:0000313" key="3">
    <source>
        <dbReference type="Proteomes" id="UP000092154"/>
    </source>
</evidence>
<reference evidence="2 3" key="1">
    <citation type="submission" date="2016-06" db="EMBL/GenBank/DDBJ databases">
        <title>Comparative genomics of the ectomycorrhizal sister species Rhizopogon vinicolor and Rhizopogon vesiculosus (Basidiomycota: Boletales) reveals a divergence of the mating type B locus.</title>
        <authorList>
            <consortium name="DOE Joint Genome Institute"/>
            <person name="Mujic A.B."/>
            <person name="Kuo A."/>
            <person name="Tritt A."/>
            <person name="Lipzen A."/>
            <person name="Chen C."/>
            <person name="Johnson J."/>
            <person name="Sharma A."/>
            <person name="Barry K."/>
            <person name="Grigoriev I.V."/>
            <person name="Spatafora J.W."/>
        </authorList>
    </citation>
    <scope>NUCLEOTIDE SEQUENCE [LARGE SCALE GENOMIC DNA]</scope>
    <source>
        <strain evidence="2 3">AM-OR11-026</strain>
    </source>
</reference>
<dbReference type="EMBL" id="KV448136">
    <property type="protein sequence ID" value="OAX43517.1"/>
    <property type="molecule type" value="Genomic_DNA"/>
</dbReference>
<proteinExistence type="predicted"/>